<dbReference type="InterPro" id="IPR038418">
    <property type="entry name" value="6-PTP_synth/QueD_sf"/>
</dbReference>
<gene>
    <name evidence="5" type="ORF">BSTOLATCC_MIC66216</name>
</gene>
<reference evidence="5" key="1">
    <citation type="submission" date="2021-09" db="EMBL/GenBank/DDBJ databases">
        <authorList>
            <consortium name="AG Swart"/>
            <person name="Singh M."/>
            <person name="Singh A."/>
            <person name="Seah K."/>
            <person name="Emmerich C."/>
        </authorList>
    </citation>
    <scope>NUCLEOTIDE SEQUENCE</scope>
    <source>
        <strain evidence="5">ATCC30299</strain>
    </source>
</reference>
<proteinExistence type="inferred from homology"/>
<evidence type="ECO:0000256" key="4">
    <source>
        <dbReference type="ARBA" id="ARBA00023007"/>
    </source>
</evidence>
<evidence type="ECO:0000256" key="3">
    <source>
        <dbReference type="ARBA" id="ARBA00013100"/>
    </source>
</evidence>
<dbReference type="InterPro" id="IPR007115">
    <property type="entry name" value="6-PTP_synth/QueD"/>
</dbReference>
<dbReference type="GO" id="GO:0006729">
    <property type="term" value="P:tetrahydrobiopterin biosynthetic process"/>
    <property type="evidence" value="ECO:0007669"/>
    <property type="project" value="UniProtKB-KW"/>
</dbReference>
<accession>A0AAU9KCU5</accession>
<dbReference type="GO" id="GO:0003874">
    <property type="term" value="F:6-pyruvoyltetrahydropterin synthase activity"/>
    <property type="evidence" value="ECO:0007669"/>
    <property type="project" value="UniProtKB-EC"/>
</dbReference>
<evidence type="ECO:0000256" key="1">
    <source>
        <dbReference type="ARBA" id="ARBA00005126"/>
    </source>
</evidence>
<evidence type="ECO:0000313" key="6">
    <source>
        <dbReference type="Proteomes" id="UP001162131"/>
    </source>
</evidence>
<name>A0AAU9KCU5_9CILI</name>
<dbReference type="Pfam" id="PF01242">
    <property type="entry name" value="PTPS"/>
    <property type="match status" value="1"/>
</dbReference>
<keyword evidence="4" id="KW-0783">Tetrahydrobiopterin biosynthesis</keyword>
<comment type="similarity">
    <text evidence="2">Belongs to the PTPS family.</text>
</comment>
<dbReference type="EMBL" id="CAJZBQ010000064">
    <property type="protein sequence ID" value="CAG9336339.1"/>
    <property type="molecule type" value="Genomic_DNA"/>
</dbReference>
<dbReference type="Gene3D" id="3.30.479.10">
    <property type="entry name" value="6-pyruvoyl tetrahydropterin synthase/QueD"/>
    <property type="match status" value="1"/>
</dbReference>
<dbReference type="SUPFAM" id="SSF55620">
    <property type="entry name" value="Tetrahydrobiopterin biosynthesis enzymes-like"/>
    <property type="match status" value="1"/>
</dbReference>
<organism evidence="5 6">
    <name type="scientific">Blepharisma stoltei</name>
    <dbReference type="NCBI Taxonomy" id="1481888"/>
    <lineage>
        <taxon>Eukaryota</taxon>
        <taxon>Sar</taxon>
        <taxon>Alveolata</taxon>
        <taxon>Ciliophora</taxon>
        <taxon>Postciliodesmatophora</taxon>
        <taxon>Heterotrichea</taxon>
        <taxon>Heterotrichida</taxon>
        <taxon>Blepharismidae</taxon>
        <taxon>Blepharisma</taxon>
    </lineage>
</organism>
<dbReference type="Proteomes" id="UP001162131">
    <property type="component" value="Unassembled WGS sequence"/>
</dbReference>
<dbReference type="EC" id="4.2.3.12" evidence="3"/>
<sequence length="167" mass="19192">MIIGEVYSNTFSFQEATFSSSHYISDCELLHGHEYHLSISLEWCGPCNFLPINKDYIRTLLLEICSSFDKKIMIPEHSKEFPFEDLDGHFRVNFRSIHFEFPKRNCIVLPISNTTCEELSKYINSLILEKLSLGFKCSISIQNLKVSLSELYQQQEGSTNVCFGGSN</sequence>
<evidence type="ECO:0000313" key="5">
    <source>
        <dbReference type="EMBL" id="CAG9336339.1"/>
    </source>
</evidence>
<evidence type="ECO:0000256" key="2">
    <source>
        <dbReference type="ARBA" id="ARBA00009164"/>
    </source>
</evidence>
<comment type="pathway">
    <text evidence="1">Cofactor biosynthesis; tetrahydrobiopterin biosynthesis; tetrahydrobiopterin from 7,8-dihydroneopterin triphosphate: step 1/3.</text>
</comment>
<comment type="caution">
    <text evidence="5">The sequence shown here is derived from an EMBL/GenBank/DDBJ whole genome shotgun (WGS) entry which is preliminary data.</text>
</comment>
<keyword evidence="6" id="KW-1185">Reference proteome</keyword>
<protein>
    <recommendedName>
        <fullName evidence="3">6-pyruvoyltetrahydropterin synthase</fullName>
        <ecNumber evidence="3">4.2.3.12</ecNumber>
    </recommendedName>
</protein>
<dbReference type="AlphaFoldDB" id="A0AAU9KCU5"/>